<evidence type="ECO:0000259" key="1">
    <source>
        <dbReference type="PROSITE" id="PS50144"/>
    </source>
</evidence>
<dbReference type="PROSITE" id="PS50144">
    <property type="entry name" value="MATH"/>
    <property type="match status" value="1"/>
</dbReference>
<comment type="caution">
    <text evidence="2">The sequence shown here is derived from an EMBL/GenBank/DDBJ whole genome shotgun (WGS) entry which is preliminary data.</text>
</comment>
<accession>A0ABQ7J7X5</accession>
<gene>
    <name evidence="2" type="ORF">IE077_003588</name>
</gene>
<dbReference type="EMBL" id="JADAQX010000484">
    <property type="protein sequence ID" value="KAF8820089.1"/>
    <property type="molecule type" value="Genomic_DNA"/>
</dbReference>
<name>A0ABQ7J7X5_9APIC</name>
<dbReference type="Gene3D" id="2.60.210.10">
    <property type="entry name" value="Apoptosis, Tumor Necrosis Factor Receptor Associated Protein 2, Chain A"/>
    <property type="match status" value="1"/>
</dbReference>
<sequence length="176" mass="20354">MCLYGILSSVSIRVKKTFCSSLFLFFFYSKEEIYSMFVLRHFFPEASPLPPLKNNQIEFCIKNWNNIKPFQVFRSPSQRSNLFTYRLLIFPKGSKNNAEQMGLFLEVVLDKIFPFSWCFPSVECSLLVANFDNYEEKSIRKFITVSFCAEVMTAGSYHFLSISDVSSGFLNPEGSI</sequence>
<evidence type="ECO:0000313" key="3">
    <source>
        <dbReference type="Proteomes" id="UP000823046"/>
    </source>
</evidence>
<keyword evidence="3" id="KW-1185">Reference proteome</keyword>
<feature type="non-terminal residue" evidence="2">
    <location>
        <position position="176"/>
    </location>
</feature>
<protein>
    <recommendedName>
        <fullName evidence="1">MATH domain-containing protein</fullName>
    </recommendedName>
</protein>
<dbReference type="SUPFAM" id="SSF49599">
    <property type="entry name" value="TRAF domain-like"/>
    <property type="match status" value="1"/>
</dbReference>
<feature type="domain" description="MATH" evidence="1">
    <location>
        <begin position="54"/>
        <end position="176"/>
    </location>
</feature>
<organism evidence="2 3">
    <name type="scientific">Cardiosporidium cionae</name>
    <dbReference type="NCBI Taxonomy" id="476202"/>
    <lineage>
        <taxon>Eukaryota</taxon>
        <taxon>Sar</taxon>
        <taxon>Alveolata</taxon>
        <taxon>Apicomplexa</taxon>
        <taxon>Aconoidasida</taxon>
        <taxon>Nephromycida</taxon>
        <taxon>Cardiosporidium</taxon>
    </lineage>
</organism>
<proteinExistence type="predicted"/>
<reference evidence="2 3" key="1">
    <citation type="journal article" date="2020" name="bioRxiv">
        <title>Metabolic contributions of an alphaproteobacterial endosymbiont in the apicomplexan Cardiosporidium cionae.</title>
        <authorList>
            <person name="Hunter E.S."/>
            <person name="Paight C.J."/>
            <person name="Lane C.E."/>
        </authorList>
    </citation>
    <scope>NUCLEOTIDE SEQUENCE [LARGE SCALE GENOMIC DNA]</scope>
    <source>
        <strain evidence="2">ESH_2018</strain>
    </source>
</reference>
<dbReference type="Proteomes" id="UP000823046">
    <property type="component" value="Unassembled WGS sequence"/>
</dbReference>
<evidence type="ECO:0000313" key="2">
    <source>
        <dbReference type="EMBL" id="KAF8820089.1"/>
    </source>
</evidence>
<dbReference type="InterPro" id="IPR008974">
    <property type="entry name" value="TRAF-like"/>
</dbReference>
<dbReference type="InterPro" id="IPR002083">
    <property type="entry name" value="MATH/TRAF_dom"/>
</dbReference>